<protein>
    <submittedName>
        <fullName evidence="9">AI-2E family transporter</fullName>
    </submittedName>
</protein>
<accession>A0A9D1IVP6</accession>
<feature type="transmembrane region" description="Helical" evidence="8">
    <location>
        <begin position="200"/>
        <end position="221"/>
    </location>
</feature>
<reference evidence="9" key="1">
    <citation type="submission" date="2020-10" db="EMBL/GenBank/DDBJ databases">
        <authorList>
            <person name="Gilroy R."/>
        </authorList>
    </citation>
    <scope>NUCLEOTIDE SEQUENCE</scope>
    <source>
        <strain evidence="9">CHK191-8634</strain>
    </source>
</reference>
<comment type="subcellular location">
    <subcellularLocation>
        <location evidence="1">Cell membrane</location>
        <topology evidence="1">Multi-pass membrane protein</topology>
    </subcellularLocation>
</comment>
<evidence type="ECO:0000313" key="10">
    <source>
        <dbReference type="Proteomes" id="UP000824073"/>
    </source>
</evidence>
<feature type="transmembrane region" description="Helical" evidence="8">
    <location>
        <begin position="319"/>
        <end position="339"/>
    </location>
</feature>
<feature type="transmembrane region" description="Helical" evidence="8">
    <location>
        <begin position="7"/>
        <end position="24"/>
    </location>
</feature>
<evidence type="ECO:0000256" key="6">
    <source>
        <dbReference type="ARBA" id="ARBA00022989"/>
    </source>
</evidence>
<keyword evidence="3" id="KW-0813">Transport</keyword>
<feature type="transmembrane region" description="Helical" evidence="8">
    <location>
        <begin position="228"/>
        <end position="249"/>
    </location>
</feature>
<proteinExistence type="inferred from homology"/>
<evidence type="ECO:0000256" key="8">
    <source>
        <dbReference type="SAM" id="Phobius"/>
    </source>
</evidence>
<keyword evidence="7 8" id="KW-0472">Membrane</keyword>
<dbReference type="Pfam" id="PF01594">
    <property type="entry name" value="AI-2E_transport"/>
    <property type="match status" value="1"/>
</dbReference>
<gene>
    <name evidence="9" type="ORF">IAB67_04705</name>
</gene>
<evidence type="ECO:0000256" key="4">
    <source>
        <dbReference type="ARBA" id="ARBA00022475"/>
    </source>
</evidence>
<evidence type="ECO:0000256" key="3">
    <source>
        <dbReference type="ARBA" id="ARBA00022448"/>
    </source>
</evidence>
<feature type="transmembrane region" description="Helical" evidence="8">
    <location>
        <begin position="59"/>
        <end position="78"/>
    </location>
</feature>
<dbReference type="EMBL" id="DVMR01000039">
    <property type="protein sequence ID" value="HIU43581.1"/>
    <property type="molecule type" value="Genomic_DNA"/>
</dbReference>
<dbReference type="PANTHER" id="PTHR21716">
    <property type="entry name" value="TRANSMEMBRANE PROTEIN"/>
    <property type="match status" value="1"/>
</dbReference>
<dbReference type="GO" id="GO:0005886">
    <property type="term" value="C:plasma membrane"/>
    <property type="evidence" value="ECO:0007669"/>
    <property type="project" value="UniProtKB-SubCell"/>
</dbReference>
<evidence type="ECO:0000256" key="2">
    <source>
        <dbReference type="ARBA" id="ARBA00009773"/>
    </source>
</evidence>
<evidence type="ECO:0000313" key="9">
    <source>
        <dbReference type="EMBL" id="HIU43581.1"/>
    </source>
</evidence>
<feature type="transmembrane region" description="Helical" evidence="8">
    <location>
        <begin position="255"/>
        <end position="276"/>
    </location>
</feature>
<dbReference type="GO" id="GO:0055085">
    <property type="term" value="P:transmembrane transport"/>
    <property type="evidence" value="ECO:0007669"/>
    <property type="project" value="TreeGrafter"/>
</dbReference>
<comment type="similarity">
    <text evidence="2">Belongs to the autoinducer-2 exporter (AI-2E) (TC 2.A.86) family.</text>
</comment>
<comment type="caution">
    <text evidence="9">The sequence shown here is derived from an EMBL/GenBank/DDBJ whole genome shotgun (WGS) entry which is preliminary data.</text>
</comment>
<keyword evidence="4" id="KW-1003">Cell membrane</keyword>
<dbReference type="AlphaFoldDB" id="A0A9D1IVP6"/>
<evidence type="ECO:0000256" key="5">
    <source>
        <dbReference type="ARBA" id="ARBA00022692"/>
    </source>
</evidence>
<keyword evidence="5 8" id="KW-0812">Transmembrane</keyword>
<dbReference type="PANTHER" id="PTHR21716:SF53">
    <property type="entry name" value="PERMEASE PERM-RELATED"/>
    <property type="match status" value="1"/>
</dbReference>
<evidence type="ECO:0000256" key="7">
    <source>
        <dbReference type="ARBA" id="ARBA00023136"/>
    </source>
</evidence>
<dbReference type="InterPro" id="IPR002549">
    <property type="entry name" value="AI-2E-like"/>
</dbReference>
<evidence type="ECO:0000256" key="1">
    <source>
        <dbReference type="ARBA" id="ARBA00004651"/>
    </source>
</evidence>
<name>A0A9D1IVP6_9CLOT</name>
<reference evidence="9" key="2">
    <citation type="journal article" date="2021" name="PeerJ">
        <title>Extensive microbial diversity within the chicken gut microbiome revealed by metagenomics and culture.</title>
        <authorList>
            <person name="Gilroy R."/>
            <person name="Ravi A."/>
            <person name="Getino M."/>
            <person name="Pursley I."/>
            <person name="Horton D.L."/>
            <person name="Alikhan N.F."/>
            <person name="Baker D."/>
            <person name="Gharbi K."/>
            <person name="Hall N."/>
            <person name="Watson M."/>
            <person name="Adriaenssens E.M."/>
            <person name="Foster-Nyarko E."/>
            <person name="Jarju S."/>
            <person name="Secka A."/>
            <person name="Antonio M."/>
            <person name="Oren A."/>
            <person name="Chaudhuri R.R."/>
            <person name="La Ragione R."/>
            <person name="Hildebrand F."/>
            <person name="Pallen M.J."/>
        </authorList>
    </citation>
    <scope>NUCLEOTIDE SEQUENCE</scope>
    <source>
        <strain evidence="9">CHK191-8634</strain>
    </source>
</reference>
<dbReference type="Proteomes" id="UP000824073">
    <property type="component" value="Unassembled WGS sequence"/>
</dbReference>
<sequence length="359" mass="39308">MNSTKRVMLFVLLIAAVAMIARFWDVLMLFLAAGIIAYILSPLAGLLQKKTHMRRGLAVFIVLFFFVVLIVGIVSLSLPRAIVQISGLVSEIQSYASDFDSLLDSGVHYLTELGLPEPVIDTLIGLLAESDGYISSFLTGILTAIVNFSLRLFDGVVIVILVVYFMLDGQRLLHAFLSTLPESLRERAHSVVRRADRVTWTYIKTRVLISAGMAVCTYFGLRIIGLDYALLFAFLSFVLDFVPYFGSILAGVLEAFFALITLGLGPAIAVGVFVLVVQQIEGNVVIPKIQGDQAGIHPITVMFAILASSELWGPAGMLIAVPIAAILKIVVTEVYYYIVTPDDWDPRQMTLEEGAAKEE</sequence>
<organism evidence="9 10">
    <name type="scientific">Candidatus Ventrousia excrementavium</name>
    <dbReference type="NCBI Taxonomy" id="2840961"/>
    <lineage>
        <taxon>Bacteria</taxon>
        <taxon>Bacillati</taxon>
        <taxon>Bacillota</taxon>
        <taxon>Clostridia</taxon>
        <taxon>Eubacteriales</taxon>
        <taxon>Clostridiaceae</taxon>
        <taxon>Clostridiaceae incertae sedis</taxon>
        <taxon>Candidatus Ventrousia</taxon>
    </lineage>
</organism>
<keyword evidence="6 8" id="KW-1133">Transmembrane helix</keyword>
<feature type="transmembrane region" description="Helical" evidence="8">
    <location>
        <begin position="30"/>
        <end position="47"/>
    </location>
</feature>